<evidence type="ECO:0000313" key="3">
    <source>
        <dbReference type="Proteomes" id="UP000659698"/>
    </source>
</evidence>
<name>A0ABR6VZ90_9BACT</name>
<comment type="caution">
    <text evidence="2">The sequence shown here is derived from an EMBL/GenBank/DDBJ whole genome shotgun (WGS) entry which is preliminary data.</text>
</comment>
<dbReference type="RefSeq" id="WP_186641973.1">
    <property type="nucleotide sequence ID" value="NZ_JACOAF010000058.1"/>
</dbReference>
<dbReference type="Proteomes" id="UP000659698">
    <property type="component" value="Unassembled WGS sequence"/>
</dbReference>
<proteinExistence type="predicted"/>
<dbReference type="EMBL" id="JACOAF010000058">
    <property type="protein sequence ID" value="MBC3542265.1"/>
    <property type="molecule type" value="Genomic_DNA"/>
</dbReference>
<evidence type="ECO:0000313" key="2">
    <source>
        <dbReference type="EMBL" id="MBC3542265.1"/>
    </source>
</evidence>
<keyword evidence="1" id="KW-0732">Signal</keyword>
<gene>
    <name evidence="2" type="ORF">H7U12_21455</name>
</gene>
<evidence type="ECO:0000256" key="1">
    <source>
        <dbReference type="SAM" id="SignalP"/>
    </source>
</evidence>
<organism evidence="2 3">
    <name type="scientific">Rufibacter sediminis</name>
    <dbReference type="NCBI Taxonomy" id="2762756"/>
    <lineage>
        <taxon>Bacteria</taxon>
        <taxon>Pseudomonadati</taxon>
        <taxon>Bacteroidota</taxon>
        <taxon>Cytophagia</taxon>
        <taxon>Cytophagales</taxon>
        <taxon>Hymenobacteraceae</taxon>
        <taxon>Rufibacter</taxon>
    </lineage>
</organism>
<dbReference type="InterPro" id="IPR025737">
    <property type="entry name" value="FApF"/>
</dbReference>
<feature type="signal peptide" evidence="1">
    <location>
        <begin position="1"/>
        <end position="20"/>
    </location>
</feature>
<accession>A0ABR6VZ90</accession>
<feature type="chain" id="PRO_5047484345" evidence="1">
    <location>
        <begin position="21"/>
        <end position="261"/>
    </location>
</feature>
<reference evidence="2 3" key="1">
    <citation type="journal article" date="2019" name="Int. J. Syst. Evol. Microbiol.">
        <title>Rufibacter sediminis sp. nov., isolated from freshwater lake sediment.</title>
        <authorList>
            <person name="Qu J.H."/>
            <person name="Zhang L.J."/>
            <person name="Fu Y.H."/>
            <person name="Li H.F."/>
        </authorList>
    </citation>
    <scope>NUCLEOTIDE SEQUENCE [LARGE SCALE GENOMIC DNA]</scope>
    <source>
        <strain evidence="2 3">H-1</strain>
    </source>
</reference>
<protein>
    <submittedName>
        <fullName evidence="2">Transporter</fullName>
    </submittedName>
</protein>
<sequence>MKQWLLYLLASLPLVCHAQAQRDSLSQTPINTDRPNQTEASSVVPFGTLQVESGWFRQVDRIDGVRTMDVFYPITLIRLGILERMELRFQDEFHKNELKDESGPHQTKGLDAFTIGTKINVTEEKGLLPEIAFLGNLVIPSGSSAFRPAHVAPEVRLALSHTLSNTFDLGYNVGYEWDGDSPEGTGIYTLSVGAALPHHWGTYLEVFGDKPEKGHWHHSADGGFTFSPRNNLQLDVSSGIGLTKDAPDYFLSAGFTFRLPK</sequence>
<dbReference type="Pfam" id="PF13557">
    <property type="entry name" value="Phenol_MetA_deg"/>
    <property type="match status" value="1"/>
</dbReference>
<keyword evidence="3" id="KW-1185">Reference proteome</keyword>